<accession>A0A3M7SXA7</accession>
<comment type="caution">
    <text evidence="1">The sequence shown here is derived from an EMBL/GenBank/DDBJ whole genome shotgun (WGS) entry which is preliminary data.</text>
</comment>
<dbReference type="AlphaFoldDB" id="A0A3M7SXA7"/>
<organism evidence="1 2">
    <name type="scientific">Brachionus plicatilis</name>
    <name type="common">Marine rotifer</name>
    <name type="synonym">Brachionus muelleri</name>
    <dbReference type="NCBI Taxonomy" id="10195"/>
    <lineage>
        <taxon>Eukaryota</taxon>
        <taxon>Metazoa</taxon>
        <taxon>Spiralia</taxon>
        <taxon>Gnathifera</taxon>
        <taxon>Rotifera</taxon>
        <taxon>Eurotatoria</taxon>
        <taxon>Monogononta</taxon>
        <taxon>Pseudotrocha</taxon>
        <taxon>Ploima</taxon>
        <taxon>Brachionidae</taxon>
        <taxon>Brachionus</taxon>
    </lineage>
</organism>
<dbReference type="Proteomes" id="UP000276133">
    <property type="component" value="Unassembled WGS sequence"/>
</dbReference>
<keyword evidence="2" id="KW-1185">Reference proteome</keyword>
<sequence length="61" mass="6613">MTPAVVPIQICILCIRIISSIPASFCTTHCFMLISAKTSFRSNVVRHATQTAQVQLPPAAK</sequence>
<evidence type="ECO:0000313" key="1">
    <source>
        <dbReference type="EMBL" id="RNA40352.1"/>
    </source>
</evidence>
<dbReference type="EMBL" id="REGN01000651">
    <property type="protein sequence ID" value="RNA40352.1"/>
    <property type="molecule type" value="Genomic_DNA"/>
</dbReference>
<reference evidence="1 2" key="1">
    <citation type="journal article" date="2018" name="Sci. Rep.">
        <title>Genomic signatures of local adaptation to the degree of environmental predictability in rotifers.</title>
        <authorList>
            <person name="Franch-Gras L."/>
            <person name="Hahn C."/>
            <person name="Garcia-Roger E.M."/>
            <person name="Carmona M.J."/>
            <person name="Serra M."/>
            <person name="Gomez A."/>
        </authorList>
    </citation>
    <scope>NUCLEOTIDE SEQUENCE [LARGE SCALE GENOMIC DNA]</scope>
    <source>
        <strain evidence="1">HYR1</strain>
    </source>
</reference>
<name>A0A3M7SXA7_BRAPC</name>
<gene>
    <name evidence="1" type="ORF">BpHYR1_042493</name>
</gene>
<proteinExistence type="predicted"/>
<protein>
    <submittedName>
        <fullName evidence="1">Uncharacterized protein</fullName>
    </submittedName>
</protein>
<evidence type="ECO:0000313" key="2">
    <source>
        <dbReference type="Proteomes" id="UP000276133"/>
    </source>
</evidence>